<evidence type="ECO:0008006" key="3">
    <source>
        <dbReference type="Google" id="ProtNLM"/>
    </source>
</evidence>
<gene>
    <name evidence="1" type="ORF">IW256_004253</name>
</gene>
<comment type="caution">
    <text evidence="1">The sequence shown here is derived from an EMBL/GenBank/DDBJ whole genome shotgun (WGS) entry which is preliminary data.</text>
</comment>
<proteinExistence type="predicted"/>
<reference evidence="1" key="1">
    <citation type="submission" date="2020-11" db="EMBL/GenBank/DDBJ databases">
        <title>Sequencing the genomes of 1000 actinobacteria strains.</title>
        <authorList>
            <person name="Klenk H.-P."/>
        </authorList>
    </citation>
    <scope>NUCLEOTIDE SEQUENCE</scope>
    <source>
        <strain evidence="1">DSM 43175</strain>
    </source>
</reference>
<evidence type="ECO:0000313" key="2">
    <source>
        <dbReference type="Proteomes" id="UP000614047"/>
    </source>
</evidence>
<protein>
    <recommendedName>
        <fullName evidence="3">Phytanoyl-CoA dioxygenase</fullName>
    </recommendedName>
</protein>
<keyword evidence="2" id="KW-1185">Reference proteome</keyword>
<dbReference type="Proteomes" id="UP000614047">
    <property type="component" value="Unassembled WGS sequence"/>
</dbReference>
<dbReference type="GO" id="GO:0016706">
    <property type="term" value="F:2-oxoglutarate-dependent dioxygenase activity"/>
    <property type="evidence" value="ECO:0007669"/>
    <property type="project" value="UniProtKB-ARBA"/>
</dbReference>
<accession>A0A931GKF8</accession>
<dbReference type="Gene3D" id="2.60.120.620">
    <property type="entry name" value="q2cbj1_9rhob like domain"/>
    <property type="match status" value="1"/>
</dbReference>
<dbReference type="AlphaFoldDB" id="A0A931GKF8"/>
<sequence>MLNDDQLREFAEQGYVLLPGAVPRDVVEAATATVDELVEGEPPGDGVRGPHFYFPEAADEPSLIAPLTGTGAWEAAESLSGAGTLEEPWQVQVPLNIPPFLHLPGIPHIDGFPPLPDGRPATFTMLGGVLLSDQLDEDAGNLWIWPGSHLTHAAYFREKGPDAFFDAAGYPPLRLPERPVQLRGRAGDLLLAHYLLGHNIGGNTSGAVRRALY</sequence>
<name>A0A931GKF8_9ACTN</name>
<dbReference type="Pfam" id="PF05721">
    <property type="entry name" value="PhyH"/>
    <property type="match status" value="1"/>
</dbReference>
<dbReference type="RefSeq" id="WP_197012646.1">
    <property type="nucleotide sequence ID" value="NZ_BAABES010000021.1"/>
</dbReference>
<dbReference type="SUPFAM" id="SSF51197">
    <property type="entry name" value="Clavaminate synthase-like"/>
    <property type="match status" value="1"/>
</dbReference>
<dbReference type="InterPro" id="IPR008775">
    <property type="entry name" value="Phytyl_CoA_dOase-like"/>
</dbReference>
<organism evidence="1 2">
    <name type="scientific">Actinomadura viridis</name>
    <dbReference type="NCBI Taxonomy" id="58110"/>
    <lineage>
        <taxon>Bacteria</taxon>
        <taxon>Bacillati</taxon>
        <taxon>Actinomycetota</taxon>
        <taxon>Actinomycetes</taxon>
        <taxon>Streptosporangiales</taxon>
        <taxon>Thermomonosporaceae</taxon>
        <taxon>Actinomadura</taxon>
    </lineage>
</organism>
<evidence type="ECO:0000313" key="1">
    <source>
        <dbReference type="EMBL" id="MBG6090140.1"/>
    </source>
</evidence>
<dbReference type="EMBL" id="JADOUA010000001">
    <property type="protein sequence ID" value="MBG6090140.1"/>
    <property type="molecule type" value="Genomic_DNA"/>
</dbReference>